<feature type="transmembrane region" description="Helical" evidence="5">
    <location>
        <begin position="421"/>
        <end position="442"/>
    </location>
</feature>
<dbReference type="PANTHER" id="PTHR47804:SF3">
    <property type="entry name" value="PROTEIN BRE4"/>
    <property type="match status" value="1"/>
</dbReference>
<accession>A0A926ZF09</accession>
<dbReference type="InterPro" id="IPR049453">
    <property type="entry name" value="Memb_transporter_dom"/>
</dbReference>
<dbReference type="InterPro" id="IPR052430">
    <property type="entry name" value="IVT-Associated"/>
</dbReference>
<feature type="transmembrane region" description="Helical" evidence="5">
    <location>
        <begin position="125"/>
        <end position="143"/>
    </location>
</feature>
<evidence type="ECO:0000256" key="5">
    <source>
        <dbReference type="SAM" id="Phobius"/>
    </source>
</evidence>
<evidence type="ECO:0000256" key="3">
    <source>
        <dbReference type="ARBA" id="ARBA00022989"/>
    </source>
</evidence>
<comment type="subcellular location">
    <subcellularLocation>
        <location evidence="1">Membrane</location>
        <topology evidence="1">Multi-pass membrane protein</topology>
    </subcellularLocation>
</comment>
<evidence type="ECO:0000313" key="8">
    <source>
        <dbReference type="EMBL" id="MBD2180638.1"/>
    </source>
</evidence>
<keyword evidence="2 5" id="KW-0812">Transmembrane</keyword>
<feature type="transmembrane region" description="Helical" evidence="5">
    <location>
        <begin position="51"/>
        <end position="67"/>
    </location>
</feature>
<dbReference type="Pfam" id="PF13515">
    <property type="entry name" value="FUSC_2"/>
    <property type="match status" value="1"/>
</dbReference>
<dbReference type="Pfam" id="PF12805">
    <property type="entry name" value="FUSC-like"/>
    <property type="match status" value="1"/>
</dbReference>
<feature type="transmembrane region" description="Helical" evidence="5">
    <location>
        <begin position="74"/>
        <end position="91"/>
    </location>
</feature>
<dbReference type="RefSeq" id="WP_190463050.1">
    <property type="nucleotide sequence ID" value="NZ_JACJPW010000010.1"/>
</dbReference>
<keyword evidence="9" id="KW-1185">Reference proteome</keyword>
<sequence>MSSKSQRPLSWLWQQFQLKPGKPSIAAFLQTLVLVLVPIGIGVLLGHPAEAAIAVMGAWMVGLVNVEGVYRQRATAKIAAALAITAMLLLANLVHGILWLSTLTTFGVMLIVGLASLYGQAAASIGLVMSIMFIVALAKFATFANLSAVLEQCALCLAGGIWAIVVSLGLWVLRPYAPVLESVANCYQALNQLVISAGERAANPEDLQEWTNRFLQAQDNFTQALAGARSVWSAVWTSQRTANLRGNQLLVLMEDTSQITSSIVALVEQLSISSNHLLFQQLQPEIQQAIEQLSCTLQQMSKAITKANVSVHLEALNRALEALEYRWQTIRAQLHNQSVAVEPEEYTQVISLGKIGAIVKRLTEQVYSDAKLTASLQKGDGRSIVNPVVSQTRPSALSSILEPLKDNLTFDSVLYRHALRLAIVATIAELIASTLHISTGYWITLTAVVALKPNYGGTSQSILQRVLGTVLGGMIGIAIVILIHNSWVITGCLLLLIFTAVAVQSLSYSLFITLLTPAIILLLNVTSNGGWQIGVIRIVDSLAGGLLALLGSYLLFPQWERQQLPAQLEKTIRANLAYFEQVMADYIDSNQDASADSIAKERRQAALENANANAAAQRLFSEPRHIQGDVEPIATLILYLRAFFNSIVTLAEHRRELSGEYRCQELKQFANTIVGVMENLADALQQQQPLRPLPDLDSYLEAIRTRVEQLHVQRASELASANRRVTPTLQAILQGTPIFTQLDRIASEIASLHNAIVRWRSHLR</sequence>
<name>A0A926ZF09_9CYAN</name>
<keyword evidence="3 5" id="KW-1133">Transmembrane helix</keyword>
<gene>
    <name evidence="8" type="ORF">H6G03_05890</name>
</gene>
<feature type="transmembrane region" description="Helical" evidence="5">
    <location>
        <begin position="535"/>
        <end position="556"/>
    </location>
</feature>
<dbReference type="Proteomes" id="UP000641646">
    <property type="component" value="Unassembled WGS sequence"/>
</dbReference>
<dbReference type="InterPro" id="IPR032692">
    <property type="entry name" value="YccS_N"/>
</dbReference>
<evidence type="ECO:0000256" key="4">
    <source>
        <dbReference type="ARBA" id="ARBA00023136"/>
    </source>
</evidence>
<organism evidence="8 9">
    <name type="scientific">Aerosakkonema funiforme FACHB-1375</name>
    <dbReference type="NCBI Taxonomy" id="2949571"/>
    <lineage>
        <taxon>Bacteria</taxon>
        <taxon>Bacillati</taxon>
        <taxon>Cyanobacteriota</taxon>
        <taxon>Cyanophyceae</taxon>
        <taxon>Oscillatoriophycideae</taxon>
        <taxon>Aerosakkonematales</taxon>
        <taxon>Aerosakkonemataceae</taxon>
        <taxon>Aerosakkonema</taxon>
    </lineage>
</organism>
<feature type="domain" description="Integral membrane protein YccS N-terminal" evidence="6">
    <location>
        <begin position="84"/>
        <end position="337"/>
    </location>
</feature>
<comment type="caution">
    <text evidence="8">The sequence shown here is derived from an EMBL/GenBank/DDBJ whole genome shotgun (WGS) entry which is preliminary data.</text>
</comment>
<evidence type="ECO:0000256" key="2">
    <source>
        <dbReference type="ARBA" id="ARBA00022692"/>
    </source>
</evidence>
<evidence type="ECO:0000313" key="9">
    <source>
        <dbReference type="Proteomes" id="UP000641646"/>
    </source>
</evidence>
<dbReference type="AlphaFoldDB" id="A0A926ZF09"/>
<evidence type="ECO:0000256" key="1">
    <source>
        <dbReference type="ARBA" id="ARBA00004141"/>
    </source>
</evidence>
<dbReference type="PANTHER" id="PTHR47804">
    <property type="entry name" value="60S RIBOSOMAL PROTEIN L19"/>
    <property type="match status" value="1"/>
</dbReference>
<feature type="transmembrane region" description="Helical" evidence="5">
    <location>
        <begin position="25"/>
        <end position="45"/>
    </location>
</feature>
<dbReference type="GO" id="GO:0016020">
    <property type="term" value="C:membrane"/>
    <property type="evidence" value="ECO:0007669"/>
    <property type="project" value="UniProtKB-SubCell"/>
</dbReference>
<feature type="transmembrane region" description="Helical" evidence="5">
    <location>
        <begin position="149"/>
        <end position="173"/>
    </location>
</feature>
<feature type="domain" description="Integral membrane bound transporter" evidence="7">
    <location>
        <begin position="428"/>
        <end position="550"/>
    </location>
</feature>
<proteinExistence type="predicted"/>
<protein>
    <submittedName>
        <fullName evidence="8">FUSC family protein</fullName>
    </submittedName>
</protein>
<keyword evidence="4 5" id="KW-0472">Membrane</keyword>
<evidence type="ECO:0000259" key="7">
    <source>
        <dbReference type="Pfam" id="PF13515"/>
    </source>
</evidence>
<dbReference type="EMBL" id="JACJPW010000010">
    <property type="protein sequence ID" value="MBD2180638.1"/>
    <property type="molecule type" value="Genomic_DNA"/>
</dbReference>
<reference evidence="8" key="1">
    <citation type="journal article" date="2015" name="ISME J.">
        <title>Draft Genome Sequence of Streptomyces incarnatus NRRL8089, which Produces the Nucleoside Antibiotic Sinefungin.</title>
        <authorList>
            <person name="Oshima K."/>
            <person name="Hattori M."/>
            <person name="Shimizu H."/>
            <person name="Fukuda K."/>
            <person name="Nemoto M."/>
            <person name="Inagaki K."/>
            <person name="Tamura T."/>
        </authorList>
    </citation>
    <scope>NUCLEOTIDE SEQUENCE</scope>
    <source>
        <strain evidence="8">FACHB-1375</strain>
    </source>
</reference>
<feature type="transmembrane region" description="Helical" evidence="5">
    <location>
        <begin position="495"/>
        <end position="523"/>
    </location>
</feature>
<evidence type="ECO:0000259" key="6">
    <source>
        <dbReference type="Pfam" id="PF12805"/>
    </source>
</evidence>
<feature type="transmembrane region" description="Helical" evidence="5">
    <location>
        <begin position="462"/>
        <end position="483"/>
    </location>
</feature>
<reference evidence="8" key="2">
    <citation type="submission" date="2020-08" db="EMBL/GenBank/DDBJ databases">
        <authorList>
            <person name="Chen M."/>
            <person name="Teng W."/>
            <person name="Zhao L."/>
            <person name="Hu C."/>
            <person name="Zhou Y."/>
            <person name="Han B."/>
            <person name="Song L."/>
            <person name="Shu W."/>
        </authorList>
    </citation>
    <scope>NUCLEOTIDE SEQUENCE</scope>
    <source>
        <strain evidence="8">FACHB-1375</strain>
    </source>
</reference>